<dbReference type="PaxDb" id="589924-Ferp_1923"/>
<sequence length="505" mass="58383">MNISEFCENIAGSGKILGNDQRRNLKGLLEVSEKFHRDAKIPYKDNRIDKKILVIETGHQPLFLPYSGIWKKAFLAEFIEKELRNSDESSIAFFGFLDYDISSSKLLFQNRIPKMNKYGFLNIGLRRPNDSEIWKRFNELDKPSEEKWEKVVKDISRNYLSNIDVEEIVEELWISYDLSDNFADLNAISFARICRLIGLNIRFFRSSDVQNKKLFGKVWKEIIENVEAFNFFQNSAAENLNFSDLKASKNALPFWYHCECGGKVSIERKDNGFIGECNLCRKKVELEDLHEELENLSPKAIMRNVLFFEGMGTSVFITGSGGSLKYGLISNEISENFGFNIPKTIFWESMDVYLGKEHEAAVNSISKEFRLSEKDLWEKHVILNKVESRRRQIAAKINGTSDRKVRKKYLSQYKRTSSIISSASSVFTLKPSIVDVAANVGLNKLKTAWEVSLVKDGRITKNEIGEFYKVESVVFYDSPEILNIYRVFWDLEKENRRIDPLGILE</sequence>
<dbReference type="EMBL" id="CP001899">
    <property type="protein sequence ID" value="ADC66062.1"/>
    <property type="molecule type" value="Genomic_DNA"/>
</dbReference>
<reference evidence="1 2" key="2">
    <citation type="journal article" date="2011" name="Stand. Genomic Sci.">
        <title>Complete genome sequence of Ferroglobus placidus AEDII12DO.</title>
        <authorList>
            <person name="Anderson I."/>
            <person name="Risso C."/>
            <person name="Holmes D."/>
            <person name="Lucas S."/>
            <person name="Copeland A."/>
            <person name="Lapidus A."/>
            <person name="Cheng J.F."/>
            <person name="Bruce D."/>
            <person name="Goodwin L."/>
            <person name="Pitluck S."/>
            <person name="Saunders E."/>
            <person name="Brettin T."/>
            <person name="Detter J.C."/>
            <person name="Han C."/>
            <person name="Tapia R."/>
            <person name="Larimer F."/>
            <person name="Land M."/>
            <person name="Hauser L."/>
            <person name="Woyke T."/>
            <person name="Lovley D."/>
            <person name="Kyrpides N."/>
            <person name="Ivanova N."/>
        </authorList>
    </citation>
    <scope>NUCLEOTIDE SEQUENCE [LARGE SCALE GENOMIC DNA]</scope>
    <source>
        <strain evidence="2">DSM 10642 / AEDII12DO</strain>
    </source>
</reference>
<organism evidence="1 2">
    <name type="scientific">Ferroglobus placidus (strain DSM 10642 / AEDII12DO)</name>
    <dbReference type="NCBI Taxonomy" id="589924"/>
    <lineage>
        <taxon>Archaea</taxon>
        <taxon>Methanobacteriati</taxon>
        <taxon>Methanobacteriota</taxon>
        <taxon>Archaeoglobi</taxon>
        <taxon>Archaeoglobales</taxon>
        <taxon>Archaeoglobaceae</taxon>
        <taxon>Ferroglobus</taxon>
    </lineage>
</organism>
<dbReference type="KEGG" id="fpl:Ferp_1923"/>
<dbReference type="Proteomes" id="UP000002613">
    <property type="component" value="Chromosome"/>
</dbReference>
<gene>
    <name evidence="1" type="ordered locus">Ferp_1923</name>
</gene>
<protein>
    <submittedName>
        <fullName evidence="1">Uncharacterized protein</fullName>
    </submittedName>
</protein>
<dbReference type="eggNOG" id="arCOG06939">
    <property type="taxonomic scope" value="Archaea"/>
</dbReference>
<dbReference type="STRING" id="589924.Ferp_1923"/>
<dbReference type="HOGENOM" id="CLU_539276_0_0_2"/>
<name>D3RZZ9_FERPA</name>
<keyword evidence="2" id="KW-1185">Reference proteome</keyword>
<dbReference type="AlphaFoldDB" id="D3RZZ9"/>
<evidence type="ECO:0000313" key="1">
    <source>
        <dbReference type="EMBL" id="ADC66062.1"/>
    </source>
</evidence>
<proteinExistence type="predicted"/>
<accession>D3RZZ9</accession>
<reference evidence="2" key="1">
    <citation type="submission" date="2010-02" db="EMBL/GenBank/DDBJ databases">
        <title>Complete sequence of Ferroglobus placidus DSM 10642.</title>
        <authorList>
            <consortium name="US DOE Joint Genome Institute"/>
            <person name="Lucas S."/>
            <person name="Copeland A."/>
            <person name="Lapidus A."/>
            <person name="Cheng J.-F."/>
            <person name="Bruce D."/>
            <person name="Goodwin L."/>
            <person name="Pitluck S."/>
            <person name="Saunders E."/>
            <person name="Brettin T."/>
            <person name="Detter J.C."/>
            <person name="Han C."/>
            <person name="Tapia R."/>
            <person name="Larimer F."/>
            <person name="Land M."/>
            <person name="Hauser L."/>
            <person name="Kyrpides N."/>
            <person name="Ivanova N."/>
            <person name="Holmes D."/>
            <person name="Lovley D."/>
            <person name="Kyrpides N."/>
            <person name="Anderson I.J."/>
            <person name="Woyke T."/>
        </authorList>
    </citation>
    <scope>NUCLEOTIDE SEQUENCE [LARGE SCALE GENOMIC DNA]</scope>
    <source>
        <strain evidence="2">DSM 10642 / AEDII12DO</strain>
    </source>
</reference>
<evidence type="ECO:0000313" key="2">
    <source>
        <dbReference type="Proteomes" id="UP000002613"/>
    </source>
</evidence>